<organism evidence="2 3">
    <name type="scientific">Winogradskyella aurantia</name>
    <dbReference type="NCBI Taxonomy" id="1915063"/>
    <lineage>
        <taxon>Bacteria</taxon>
        <taxon>Pseudomonadati</taxon>
        <taxon>Bacteroidota</taxon>
        <taxon>Flavobacteriia</taxon>
        <taxon>Flavobacteriales</taxon>
        <taxon>Flavobacteriaceae</taxon>
        <taxon>Winogradskyella</taxon>
    </lineage>
</organism>
<reference evidence="2 3" key="1">
    <citation type="submission" date="2017-05" db="EMBL/GenBank/DDBJ databases">
        <title>The draft genome sequence of Idiomarina salinarum WNB302.</title>
        <authorList>
            <person name="Sun Y."/>
            <person name="Chen B."/>
            <person name="Du Z."/>
        </authorList>
    </citation>
    <scope>NUCLEOTIDE SEQUENCE [LARGE SCALE GENOMIC DNA]</scope>
    <source>
        <strain evidence="2 3">WNB302</strain>
    </source>
</reference>
<keyword evidence="1" id="KW-0472">Membrane</keyword>
<evidence type="ECO:0008006" key="4">
    <source>
        <dbReference type="Google" id="ProtNLM"/>
    </source>
</evidence>
<name>A0A265UXF0_9FLAO</name>
<dbReference type="NCBIfam" id="NF040945">
    <property type="entry name" value="CCC_membrane"/>
    <property type="match status" value="1"/>
</dbReference>
<dbReference type="EMBL" id="NGJN01000002">
    <property type="protein sequence ID" value="OZV69902.1"/>
    <property type="molecule type" value="Genomic_DNA"/>
</dbReference>
<evidence type="ECO:0000313" key="3">
    <source>
        <dbReference type="Proteomes" id="UP000216840"/>
    </source>
</evidence>
<keyword evidence="1" id="KW-1133">Transmembrane helix</keyword>
<accession>A0A265UXF0</accession>
<comment type="caution">
    <text evidence="2">The sequence shown here is derived from an EMBL/GenBank/DDBJ whole genome shotgun (WGS) entry which is preliminary data.</text>
</comment>
<evidence type="ECO:0000313" key="2">
    <source>
        <dbReference type="EMBL" id="OZV69902.1"/>
    </source>
</evidence>
<feature type="transmembrane region" description="Helical" evidence="1">
    <location>
        <begin position="66"/>
        <end position="84"/>
    </location>
</feature>
<proteinExistence type="predicted"/>
<keyword evidence="3" id="KW-1185">Reference proteome</keyword>
<dbReference type="OrthoDB" id="1099888at2"/>
<gene>
    <name evidence="2" type="ORF">CA834_04590</name>
</gene>
<feature type="transmembrane region" description="Helical" evidence="1">
    <location>
        <begin position="12"/>
        <end position="39"/>
    </location>
</feature>
<sequence length="114" mass="12405">MEQQKLNPTTVYILAIIGLLCCCFGGLGVFLAGPAFLVAQSNLKKVAENPESYDQGSVRAMSTAKTVALVILIINGLFLVYNIYDLASGGWEERQRIMEELMKGFEEGAKAQGE</sequence>
<dbReference type="Proteomes" id="UP000216840">
    <property type="component" value="Unassembled WGS sequence"/>
</dbReference>
<keyword evidence="1" id="KW-0812">Transmembrane</keyword>
<dbReference type="RefSeq" id="WP_094967493.1">
    <property type="nucleotide sequence ID" value="NZ_NGJN01000002.1"/>
</dbReference>
<dbReference type="AlphaFoldDB" id="A0A265UXF0"/>
<protein>
    <recommendedName>
        <fullName evidence="4">Interferon-induced transmembrane protein</fullName>
    </recommendedName>
</protein>
<evidence type="ECO:0000256" key="1">
    <source>
        <dbReference type="SAM" id="Phobius"/>
    </source>
</evidence>